<proteinExistence type="predicted"/>
<reference evidence="2" key="1">
    <citation type="submission" date="2018-05" db="EMBL/GenBank/DDBJ databases">
        <authorList>
            <person name="Lanie J.A."/>
            <person name="Ng W.-L."/>
            <person name="Kazmierczak K.M."/>
            <person name="Andrzejewski T.M."/>
            <person name="Davidsen T.M."/>
            <person name="Wayne K.J."/>
            <person name="Tettelin H."/>
            <person name="Glass J.I."/>
            <person name="Rusch D."/>
            <person name="Podicherti R."/>
            <person name="Tsui H.-C.T."/>
            <person name="Winkler M.E."/>
        </authorList>
    </citation>
    <scope>NUCLEOTIDE SEQUENCE</scope>
</reference>
<accession>A0A381W637</accession>
<sequence>VGTNGTGKSSIPLVIEEALFNKNSKGIKKADIQNRAYNKGYNIFLDFSVETKPYRVEVRRSRGSIKVKLFSGKEDISSHTATNTYKTLEGILGLDFKTFSQLVYQSTSASLQFLTATDANRKKFLVDLFGVDEYTKYYDVFRDITKGITTELNELTGTSNTIVKWLCDNKLSNTTLLSKLNLPENSDEDEKALRSLTVDFENIRQKNQKINENNTYRQLLLNISPADFTLTGKEEDGIQSYDDIMADIGANKRIVQDSVKEIAHLESLEEECPTCHQKVNPGVIQNLKNQSQARSQRAESEVVHDEVVVARIKRLNSIIENKEKKQREFEDLFTRVDYELPSTVLDGEELKGKIDELKSSINRTKAQLREIIDENTQREQHNTRIQVILEQTGEFEKELEGVKESLLEQEKVATNLEVLKRSFSTNGLVAYKLENLVKELEDLANEYLAELSDGRFNINFVVANDKLNVDLSDNGSSVDILALSSGELARVNTATLIAIRKLMSSISKSRINVLFLDEVLNVLDEMGREKLVEVLLAEEGLNTYIVSHGWTHPLLEKIEVVKENNISRLE</sequence>
<organism evidence="2">
    <name type="scientific">marine metagenome</name>
    <dbReference type="NCBI Taxonomy" id="408172"/>
    <lineage>
        <taxon>unclassified sequences</taxon>
        <taxon>metagenomes</taxon>
        <taxon>ecological metagenomes</taxon>
    </lineage>
</organism>
<protein>
    <recommendedName>
        <fullName evidence="3">Rad50/SbcC-type AAA domain-containing protein</fullName>
    </recommendedName>
</protein>
<dbReference type="PANTHER" id="PTHR32114">
    <property type="entry name" value="ABC TRANSPORTER ABCH.3"/>
    <property type="match status" value="1"/>
</dbReference>
<feature type="non-terminal residue" evidence="2">
    <location>
        <position position="1"/>
    </location>
</feature>
<feature type="coiled-coil region" evidence="1">
    <location>
        <begin position="312"/>
        <end position="374"/>
    </location>
</feature>
<dbReference type="SUPFAM" id="SSF52540">
    <property type="entry name" value="P-loop containing nucleoside triphosphate hydrolases"/>
    <property type="match status" value="1"/>
</dbReference>
<evidence type="ECO:0000256" key="1">
    <source>
        <dbReference type="SAM" id="Coils"/>
    </source>
</evidence>
<dbReference type="PANTHER" id="PTHR32114:SF2">
    <property type="entry name" value="ABC TRANSPORTER ABCH.3"/>
    <property type="match status" value="1"/>
</dbReference>
<dbReference type="EMBL" id="UINC01010806">
    <property type="protein sequence ID" value="SVA47942.1"/>
    <property type="molecule type" value="Genomic_DNA"/>
</dbReference>
<keyword evidence="1" id="KW-0175">Coiled coil</keyword>
<dbReference type="InterPro" id="IPR027417">
    <property type="entry name" value="P-loop_NTPase"/>
</dbReference>
<name>A0A381W637_9ZZZZ</name>
<dbReference type="AlphaFoldDB" id="A0A381W637"/>
<evidence type="ECO:0008006" key="3">
    <source>
        <dbReference type="Google" id="ProtNLM"/>
    </source>
</evidence>
<evidence type="ECO:0000313" key="2">
    <source>
        <dbReference type="EMBL" id="SVA47942.1"/>
    </source>
</evidence>
<dbReference type="Gene3D" id="3.40.50.300">
    <property type="entry name" value="P-loop containing nucleotide triphosphate hydrolases"/>
    <property type="match status" value="2"/>
</dbReference>
<gene>
    <name evidence="2" type="ORF">METZ01_LOCUS100796</name>
</gene>